<dbReference type="PANTHER" id="PTHR46696:SF1">
    <property type="entry name" value="CYTOCHROME P450 YJIB-RELATED"/>
    <property type="match status" value="1"/>
</dbReference>
<dbReference type="GO" id="GO:0004497">
    <property type="term" value="F:monooxygenase activity"/>
    <property type="evidence" value="ECO:0007669"/>
    <property type="project" value="UniProtKB-KW"/>
</dbReference>
<keyword evidence="6 7" id="KW-0503">Monooxygenase</keyword>
<protein>
    <submittedName>
        <fullName evidence="9">Cytochrome P450</fullName>
    </submittedName>
</protein>
<evidence type="ECO:0000256" key="2">
    <source>
        <dbReference type="ARBA" id="ARBA00022617"/>
    </source>
</evidence>
<dbReference type="InterPro" id="IPR036396">
    <property type="entry name" value="Cyt_P450_sf"/>
</dbReference>
<dbReference type="Pfam" id="PF00067">
    <property type="entry name" value="p450"/>
    <property type="match status" value="1"/>
</dbReference>
<dbReference type="InterPro" id="IPR001128">
    <property type="entry name" value="Cyt_P450"/>
</dbReference>
<dbReference type="Gene3D" id="1.10.630.10">
    <property type="entry name" value="Cytochrome P450"/>
    <property type="match status" value="1"/>
</dbReference>
<dbReference type="Proteomes" id="UP000032545">
    <property type="component" value="Unassembled WGS sequence"/>
</dbReference>
<comment type="caution">
    <text evidence="9">The sequence shown here is derived from an EMBL/GenBank/DDBJ whole genome shotgun (WGS) entry which is preliminary data.</text>
</comment>
<keyword evidence="5 7" id="KW-0408">Iron</keyword>
<dbReference type="GO" id="GO:0005506">
    <property type="term" value="F:iron ion binding"/>
    <property type="evidence" value="ECO:0007669"/>
    <property type="project" value="InterPro"/>
</dbReference>
<dbReference type="SUPFAM" id="SSF48264">
    <property type="entry name" value="Cytochrome P450"/>
    <property type="match status" value="1"/>
</dbReference>
<keyword evidence="4 7" id="KW-0560">Oxidoreductase</keyword>
<reference evidence="9 10" key="2">
    <citation type="journal article" date="2016" name="Genome Announc.">
        <title>Permanent Draft Genome Sequences for Two Variants of Frankia sp. Strain CpI1, the First Frankia Strain Isolated from Root Nodules of Comptonia peregrina.</title>
        <authorList>
            <person name="Oshone R."/>
            <person name="Hurst S.G.IV."/>
            <person name="Abebe-Akele F."/>
            <person name="Simpson S."/>
            <person name="Morris K."/>
            <person name="Thomas W.K."/>
            <person name="Tisa L.S."/>
        </authorList>
    </citation>
    <scope>NUCLEOTIDE SEQUENCE [LARGE SCALE GENOMIC DNA]</scope>
    <source>
        <strain evidence="10">CpI1-S</strain>
    </source>
</reference>
<dbReference type="FunFam" id="1.10.630.10:FF:000018">
    <property type="entry name" value="Cytochrome P450 monooxygenase"/>
    <property type="match status" value="1"/>
</dbReference>
<dbReference type="CDD" id="cd11031">
    <property type="entry name" value="Cyp158A-like"/>
    <property type="match status" value="1"/>
</dbReference>
<keyword evidence="2 7" id="KW-0349">Heme</keyword>
<organism evidence="9 10">
    <name type="scientific">Frankia torreyi</name>
    <dbReference type="NCBI Taxonomy" id="1856"/>
    <lineage>
        <taxon>Bacteria</taxon>
        <taxon>Bacillati</taxon>
        <taxon>Actinomycetota</taxon>
        <taxon>Actinomycetes</taxon>
        <taxon>Frankiales</taxon>
        <taxon>Frankiaceae</taxon>
        <taxon>Frankia</taxon>
    </lineage>
</organism>
<evidence type="ECO:0000256" key="6">
    <source>
        <dbReference type="ARBA" id="ARBA00023033"/>
    </source>
</evidence>
<keyword evidence="10" id="KW-1185">Reference proteome</keyword>
<evidence type="ECO:0000256" key="8">
    <source>
        <dbReference type="SAM" id="MobiDB-lite"/>
    </source>
</evidence>
<dbReference type="EMBL" id="JYFN01000068">
    <property type="protein sequence ID" value="KJE20191.1"/>
    <property type="molecule type" value="Genomic_DNA"/>
</dbReference>
<accession>A0A0D8B7M3</accession>
<keyword evidence="3 7" id="KW-0479">Metal-binding</keyword>
<proteinExistence type="inferred from homology"/>
<dbReference type="GO" id="GO:0020037">
    <property type="term" value="F:heme binding"/>
    <property type="evidence" value="ECO:0007669"/>
    <property type="project" value="InterPro"/>
</dbReference>
<dbReference type="InterPro" id="IPR002397">
    <property type="entry name" value="Cyt_P450_B"/>
</dbReference>
<evidence type="ECO:0000313" key="10">
    <source>
        <dbReference type="Proteomes" id="UP000032545"/>
    </source>
</evidence>
<reference evidence="10" key="1">
    <citation type="submission" date="2015-02" db="EMBL/GenBank/DDBJ databases">
        <title>Draft Genome of Frankia sp. CpI1-S.</title>
        <authorList>
            <person name="Oshone R.T."/>
            <person name="Ngom M."/>
            <person name="Ghodhbane-Gtari F."/>
            <person name="Gtari M."/>
            <person name="Morris K."/>
            <person name="Thomas K."/>
            <person name="Sen A."/>
            <person name="Tisa L.S."/>
        </authorList>
    </citation>
    <scope>NUCLEOTIDE SEQUENCE [LARGE SCALE GENOMIC DNA]</scope>
    <source>
        <strain evidence="10">CpI1-S</strain>
    </source>
</reference>
<evidence type="ECO:0000256" key="5">
    <source>
        <dbReference type="ARBA" id="ARBA00023004"/>
    </source>
</evidence>
<feature type="region of interest" description="Disordered" evidence="8">
    <location>
        <begin position="1"/>
        <end position="26"/>
    </location>
</feature>
<dbReference type="PRINTS" id="PR00359">
    <property type="entry name" value="BP450"/>
</dbReference>
<dbReference type="PATRIC" id="fig|1502723.3.peg.5946"/>
<evidence type="ECO:0000256" key="3">
    <source>
        <dbReference type="ARBA" id="ARBA00022723"/>
    </source>
</evidence>
<evidence type="ECO:0000256" key="1">
    <source>
        <dbReference type="ARBA" id="ARBA00010617"/>
    </source>
</evidence>
<evidence type="ECO:0000313" key="9">
    <source>
        <dbReference type="EMBL" id="KJE20191.1"/>
    </source>
</evidence>
<evidence type="ECO:0000256" key="7">
    <source>
        <dbReference type="RuleBase" id="RU000461"/>
    </source>
</evidence>
<evidence type="ECO:0000256" key="4">
    <source>
        <dbReference type="ARBA" id="ARBA00023002"/>
    </source>
</evidence>
<name>A0A0D8B7M3_9ACTN</name>
<gene>
    <name evidence="9" type="ORF">FF36_05522</name>
</gene>
<dbReference type="PRINTS" id="PR00385">
    <property type="entry name" value="P450"/>
</dbReference>
<dbReference type="PROSITE" id="PS00086">
    <property type="entry name" value="CYTOCHROME_P450"/>
    <property type="match status" value="1"/>
</dbReference>
<sequence length="408" mass="44779">MSDSSGASGAPMPFPFPDGPMATAPPEFARRRSECPLSEVVLPTGDPALVAVRHADIQQIMSDDKNFTRDLSSPDAPRLFHNMLLLEDPTILLNMHGEDHLRLRRIVASAFTPRRAEQARPEISKIIDRLLDDVESGGHPADLMTFARLLPTRFISQILGVPEDDGEQLLEWVSAWLSFALPREDLDRAANDFSDYARALVERKRAEPGDSLIDHIINAHDVEDRLSENELISMIRMLIIGGNETIANAISRSLFSLLSQRQHWAALLADRSLVPAAIEELLRHNPPGGGTTGLIRLATADVELTSGSGVIRAGQGVFTPLVAAGHDPAVFPDPEQIRFDRPKTHSTMQFGAGRHYCLGVHLARVELELTLNALLDRFPNLRLAVPPAELPWSEGSYGVGLTGLPVVW</sequence>
<dbReference type="PANTHER" id="PTHR46696">
    <property type="entry name" value="P450, PUTATIVE (EUROFUNG)-RELATED"/>
    <property type="match status" value="1"/>
</dbReference>
<dbReference type="GO" id="GO:0016705">
    <property type="term" value="F:oxidoreductase activity, acting on paired donors, with incorporation or reduction of molecular oxygen"/>
    <property type="evidence" value="ECO:0007669"/>
    <property type="project" value="InterPro"/>
</dbReference>
<dbReference type="AlphaFoldDB" id="A0A0D8B7M3"/>
<dbReference type="InterPro" id="IPR017972">
    <property type="entry name" value="Cyt_P450_CS"/>
</dbReference>
<comment type="similarity">
    <text evidence="1 7">Belongs to the cytochrome P450 family.</text>
</comment>